<evidence type="ECO:0000313" key="4">
    <source>
        <dbReference type="Proteomes" id="UP000234181"/>
    </source>
</evidence>
<dbReference type="EMBL" id="OCYT01000033">
    <property type="protein sequence ID" value="SON77129.1"/>
    <property type="molecule type" value="Genomic_DNA"/>
</dbReference>
<name>A0AB38DWF9_XANCH</name>
<dbReference type="Proteomes" id="UP000234181">
    <property type="component" value="Unassembled WGS sequence"/>
</dbReference>
<accession>A0AB38DWF9</accession>
<dbReference type="AlphaFoldDB" id="A0AB38DWF9"/>
<reference evidence="3 4" key="1">
    <citation type="submission" date="2017-10" db="EMBL/GenBank/DDBJ databases">
        <authorList>
            <person name="Regsiter A."/>
            <person name="William W."/>
        </authorList>
    </citation>
    <scope>NUCLEOTIDE SEQUENCE [LARGE SCALE GENOMIC DNA]</scope>
    <source>
        <strain evidence="1 4">CFBP6984</strain>
        <strain evidence="2 3">CFBP7430</strain>
    </source>
</reference>
<keyword evidence="4" id="KW-1185">Reference proteome</keyword>
<protein>
    <submittedName>
        <fullName evidence="2">Uncharacterized protein</fullName>
    </submittedName>
</protein>
<proteinExistence type="predicted"/>
<evidence type="ECO:0000313" key="3">
    <source>
        <dbReference type="Proteomes" id="UP000234166"/>
    </source>
</evidence>
<dbReference type="EMBL" id="OCYS01000032">
    <property type="protein sequence ID" value="SON82370.1"/>
    <property type="molecule type" value="Genomic_DNA"/>
</dbReference>
<sequence>MQQYRNDAHISQWLRQYAVQAELQPAG</sequence>
<gene>
    <name evidence="1" type="ORF">XAP6984_1280076</name>
    <name evidence="2" type="ORF">XAP7430_1270054</name>
</gene>
<evidence type="ECO:0000313" key="1">
    <source>
        <dbReference type="EMBL" id="SON77129.1"/>
    </source>
</evidence>
<organism evidence="2 3">
    <name type="scientific">Xanthomonas campestris pv. phaseoli</name>
    <dbReference type="NCBI Taxonomy" id="317013"/>
    <lineage>
        <taxon>Bacteria</taxon>
        <taxon>Pseudomonadati</taxon>
        <taxon>Pseudomonadota</taxon>
        <taxon>Gammaproteobacteria</taxon>
        <taxon>Lysobacterales</taxon>
        <taxon>Lysobacteraceae</taxon>
        <taxon>Xanthomonas</taxon>
    </lineage>
</organism>
<evidence type="ECO:0000313" key="2">
    <source>
        <dbReference type="EMBL" id="SON82370.1"/>
    </source>
</evidence>
<comment type="caution">
    <text evidence="2">The sequence shown here is derived from an EMBL/GenBank/DDBJ whole genome shotgun (WGS) entry which is preliminary data.</text>
</comment>
<dbReference type="Proteomes" id="UP000234166">
    <property type="component" value="Unassembled WGS sequence"/>
</dbReference>